<dbReference type="PANTHER" id="PTHR19446">
    <property type="entry name" value="REVERSE TRANSCRIPTASES"/>
    <property type="match status" value="1"/>
</dbReference>
<evidence type="ECO:0000313" key="3">
    <source>
        <dbReference type="Proteomes" id="UP001515500"/>
    </source>
</evidence>
<dbReference type="AlphaFoldDB" id="A0AB40BNG6"/>
<feature type="domain" description="Reverse transcriptase" evidence="2">
    <location>
        <begin position="328"/>
        <end position="463"/>
    </location>
</feature>
<gene>
    <name evidence="4" type="primary">LOC120265177</name>
</gene>
<dbReference type="CDD" id="cd01650">
    <property type="entry name" value="RT_nLTR_like"/>
    <property type="match status" value="1"/>
</dbReference>
<feature type="region of interest" description="Disordered" evidence="1">
    <location>
        <begin position="658"/>
        <end position="678"/>
    </location>
</feature>
<accession>A0AB40BNG6</accession>
<dbReference type="Proteomes" id="UP001515500">
    <property type="component" value="Chromosome 7"/>
</dbReference>
<organism evidence="3 4">
    <name type="scientific">Dioscorea cayennensis subsp. rotundata</name>
    <name type="common">White Guinea yam</name>
    <name type="synonym">Dioscorea rotundata</name>
    <dbReference type="NCBI Taxonomy" id="55577"/>
    <lineage>
        <taxon>Eukaryota</taxon>
        <taxon>Viridiplantae</taxon>
        <taxon>Streptophyta</taxon>
        <taxon>Embryophyta</taxon>
        <taxon>Tracheophyta</taxon>
        <taxon>Spermatophyta</taxon>
        <taxon>Magnoliopsida</taxon>
        <taxon>Liliopsida</taxon>
        <taxon>Dioscoreales</taxon>
        <taxon>Dioscoreaceae</taxon>
        <taxon>Dioscorea</taxon>
    </lineage>
</organism>
<protein>
    <submittedName>
        <fullName evidence="4">Uncharacterized protein LOC120265177</fullName>
    </submittedName>
</protein>
<evidence type="ECO:0000313" key="4">
    <source>
        <dbReference type="RefSeq" id="XP_039129000.1"/>
    </source>
</evidence>
<dbReference type="InterPro" id="IPR043502">
    <property type="entry name" value="DNA/RNA_pol_sf"/>
</dbReference>
<reference evidence="4" key="1">
    <citation type="submission" date="2025-08" db="UniProtKB">
        <authorList>
            <consortium name="RefSeq"/>
        </authorList>
    </citation>
    <scope>IDENTIFICATION</scope>
</reference>
<dbReference type="SUPFAM" id="SSF56672">
    <property type="entry name" value="DNA/RNA polymerases"/>
    <property type="match status" value="1"/>
</dbReference>
<proteinExistence type="predicted"/>
<evidence type="ECO:0000256" key="1">
    <source>
        <dbReference type="SAM" id="MobiDB-lite"/>
    </source>
</evidence>
<dbReference type="Pfam" id="PF00078">
    <property type="entry name" value="RVT_1"/>
    <property type="match status" value="1"/>
</dbReference>
<dbReference type="GeneID" id="120265177"/>
<dbReference type="InterPro" id="IPR000477">
    <property type="entry name" value="RT_dom"/>
</dbReference>
<evidence type="ECO:0000259" key="2">
    <source>
        <dbReference type="Pfam" id="PF00078"/>
    </source>
</evidence>
<keyword evidence="3" id="KW-1185">Reference proteome</keyword>
<dbReference type="RefSeq" id="XP_039129000.1">
    <property type="nucleotide sequence ID" value="XM_039273066.1"/>
</dbReference>
<name>A0AB40BNG6_DIOCR</name>
<sequence>MFSVEDKPSGAYNLQEICNANRFKWDLRLCKPPAVGREFSWTNGLPRLGSDHVPIRLEVGGHFSSPRSFRFEKVWFTADGFREMIQQWWEDLVPTGCGAFVISKKLAWLRECLRVWAKESFGSIKLKKLNLLQELESLDIIKESRCLLPNEVISEQHLLKSLETIHKQEEIYWRQRSKLQWLKEGDGNTNFFHAVANERNCQNLIPGISQDGRLVSDPRGIGRIFVSRFQQQFGSRRSSHFKVDFPKLLSLKQHVDLVDLDHPFSRDEIKEVVFSLGGDKAPRPDGFPIFFFKQSWETVKEDIFKLCEDFYDGRANLERINWANIALIPKVESLEHPGDYRPISQINSSLKILSKILATRLGKVMDKLVDHAQSAFLKGRCILDNVATAEELIFSMKRRRLPGYILKVDFAKAFNLVDWEFLLELLKARGFRDKWGLRQGDPLSLLLFIMVTDMLSVMFNHALESMVNFSKTCLYSICMGVVPEEAAVLTMNYATGLLPVTFLGIPISGGRLRKQDWERLIAWCMGRAPMNIWPELFNMSAQQNATFNDLGYLLGEQPFCEEEYIVQIREKWRSNEREEKDKKSWSLIGNGVFSVKSVYNFVNDGGLRCDLAKFFWKSNCPKKINMFNSLFDALADNAKTKMEDTMAAVRRSLEFVGPGRQTDSEVDTAEEALEHTEE</sequence>